<dbReference type="Pfam" id="PF12687">
    <property type="entry name" value="DUF3801"/>
    <property type="match status" value="1"/>
</dbReference>
<proteinExistence type="predicted"/>
<dbReference type="AlphaFoldDB" id="A0A9D2FEP1"/>
<reference evidence="1" key="2">
    <citation type="submission" date="2021-04" db="EMBL/GenBank/DDBJ databases">
        <authorList>
            <person name="Gilroy R."/>
        </authorList>
    </citation>
    <scope>NUCLEOTIDE SEQUENCE</scope>
    <source>
        <strain evidence="1">ChiBcec16-3735</strain>
    </source>
</reference>
<sequence>MQEDVENRTINFAISTTKLTGRTILAAARKFLQWRAGKVHGKPVGKQSVKQLLRQDQGATNIEIEKTGIRDFKQILDKYGVDYAITKNHDDPPRYLVFFKARDADTLTAAFKDYSAKLVQKEKRPSVLERLQQFKALATELVPGRMKEKKQERGER</sequence>
<gene>
    <name evidence="1" type="ORF">H9725_01945</name>
</gene>
<dbReference type="Proteomes" id="UP000824065">
    <property type="component" value="Unassembled WGS sequence"/>
</dbReference>
<accession>A0A9D2FEP1</accession>
<dbReference type="InterPro" id="IPR024234">
    <property type="entry name" value="DUF3801"/>
</dbReference>
<protein>
    <submittedName>
        <fullName evidence="1">PcfB family protein</fullName>
    </submittedName>
</protein>
<comment type="caution">
    <text evidence="1">The sequence shown here is derived from an EMBL/GenBank/DDBJ whole genome shotgun (WGS) entry which is preliminary data.</text>
</comment>
<reference evidence="1" key="1">
    <citation type="journal article" date="2021" name="PeerJ">
        <title>Extensive microbial diversity within the chicken gut microbiome revealed by metagenomics and culture.</title>
        <authorList>
            <person name="Gilroy R."/>
            <person name="Ravi A."/>
            <person name="Getino M."/>
            <person name="Pursley I."/>
            <person name="Horton D.L."/>
            <person name="Alikhan N.F."/>
            <person name="Baker D."/>
            <person name="Gharbi K."/>
            <person name="Hall N."/>
            <person name="Watson M."/>
            <person name="Adriaenssens E.M."/>
            <person name="Foster-Nyarko E."/>
            <person name="Jarju S."/>
            <person name="Secka A."/>
            <person name="Antonio M."/>
            <person name="Oren A."/>
            <person name="Chaudhuri R.R."/>
            <person name="La Ragione R."/>
            <person name="Hildebrand F."/>
            <person name="Pallen M.J."/>
        </authorList>
    </citation>
    <scope>NUCLEOTIDE SEQUENCE</scope>
    <source>
        <strain evidence="1">ChiBcec16-3735</strain>
    </source>
</reference>
<evidence type="ECO:0000313" key="2">
    <source>
        <dbReference type="Proteomes" id="UP000824065"/>
    </source>
</evidence>
<organism evidence="1 2">
    <name type="scientific">Candidatus Faecalibacterium gallistercoris</name>
    <dbReference type="NCBI Taxonomy" id="2838579"/>
    <lineage>
        <taxon>Bacteria</taxon>
        <taxon>Bacillati</taxon>
        <taxon>Bacillota</taxon>
        <taxon>Clostridia</taxon>
        <taxon>Eubacteriales</taxon>
        <taxon>Oscillospiraceae</taxon>
        <taxon>Faecalibacterium</taxon>
    </lineage>
</organism>
<evidence type="ECO:0000313" key="1">
    <source>
        <dbReference type="EMBL" id="HIZ57339.1"/>
    </source>
</evidence>
<dbReference type="EMBL" id="DXBJ01000013">
    <property type="protein sequence ID" value="HIZ57339.1"/>
    <property type="molecule type" value="Genomic_DNA"/>
</dbReference>
<name>A0A9D2FEP1_9FIRM</name>